<feature type="transmembrane region" description="Helical" evidence="1">
    <location>
        <begin position="32"/>
        <end position="49"/>
    </location>
</feature>
<proteinExistence type="predicted"/>
<evidence type="ECO:0000256" key="1">
    <source>
        <dbReference type="SAM" id="Phobius"/>
    </source>
</evidence>
<dbReference type="EMBL" id="JBHSMI010000016">
    <property type="protein sequence ID" value="MFC5402929.1"/>
    <property type="molecule type" value="Genomic_DNA"/>
</dbReference>
<keyword evidence="1" id="KW-0812">Transmembrane</keyword>
<evidence type="ECO:0000313" key="3">
    <source>
        <dbReference type="Proteomes" id="UP001596113"/>
    </source>
</evidence>
<gene>
    <name evidence="2" type="ORF">ACFPOF_09255</name>
</gene>
<sequence length="72" mass="7835">MNQKNGRIAAGVVMVLLSILFFSTLYYEFTPAFTVLGIVTLAAGVYNIYRAVRKSGNTKGSKRSGPDGDFKL</sequence>
<name>A0ABW0HPC4_9BACL</name>
<keyword evidence="1" id="KW-0472">Membrane</keyword>
<organism evidence="2 3">
    <name type="scientific">Cohnella soli</name>
    <dbReference type="NCBI Taxonomy" id="425005"/>
    <lineage>
        <taxon>Bacteria</taxon>
        <taxon>Bacillati</taxon>
        <taxon>Bacillota</taxon>
        <taxon>Bacilli</taxon>
        <taxon>Bacillales</taxon>
        <taxon>Paenibacillaceae</taxon>
        <taxon>Cohnella</taxon>
    </lineage>
</organism>
<dbReference type="Proteomes" id="UP001596113">
    <property type="component" value="Unassembled WGS sequence"/>
</dbReference>
<protein>
    <submittedName>
        <fullName evidence="2">Uncharacterized protein</fullName>
    </submittedName>
</protein>
<keyword evidence="1" id="KW-1133">Transmembrane helix</keyword>
<feature type="transmembrane region" description="Helical" evidence="1">
    <location>
        <begin position="7"/>
        <end position="26"/>
    </location>
</feature>
<comment type="caution">
    <text evidence="2">The sequence shown here is derived from an EMBL/GenBank/DDBJ whole genome shotgun (WGS) entry which is preliminary data.</text>
</comment>
<evidence type="ECO:0000313" key="2">
    <source>
        <dbReference type="EMBL" id="MFC5402929.1"/>
    </source>
</evidence>
<accession>A0ABW0HPC4</accession>
<reference evidence="3" key="1">
    <citation type="journal article" date="2019" name="Int. J. Syst. Evol. Microbiol.">
        <title>The Global Catalogue of Microorganisms (GCM) 10K type strain sequencing project: providing services to taxonomists for standard genome sequencing and annotation.</title>
        <authorList>
            <consortium name="The Broad Institute Genomics Platform"/>
            <consortium name="The Broad Institute Genome Sequencing Center for Infectious Disease"/>
            <person name="Wu L."/>
            <person name="Ma J."/>
        </authorList>
    </citation>
    <scope>NUCLEOTIDE SEQUENCE [LARGE SCALE GENOMIC DNA]</scope>
    <source>
        <strain evidence="3">CGMCC 1.18575</strain>
    </source>
</reference>
<dbReference type="RefSeq" id="WP_378131827.1">
    <property type="nucleotide sequence ID" value="NZ_JBHSMI010000016.1"/>
</dbReference>
<keyword evidence="3" id="KW-1185">Reference proteome</keyword>